<accession>A2RN17</accession>
<dbReference type="KEGG" id="llm:llmg_2137"/>
<protein>
    <submittedName>
        <fullName evidence="1">Uncharacterized protein</fullName>
    </submittedName>
</protein>
<sequence length="73" mass="8443">MEKEKLIKLSFDPDKAIVDSLRIPNPNIKRPDGSDPFVELSLKIGFENFKFEDLKESVSTEQNIIICHVQKRL</sequence>
<evidence type="ECO:0000313" key="2">
    <source>
        <dbReference type="Proteomes" id="UP000000364"/>
    </source>
</evidence>
<dbReference type="Proteomes" id="UP000000364">
    <property type="component" value="Chromosome"/>
</dbReference>
<dbReference type="EMBL" id="AM406671">
    <property type="protein sequence ID" value="CAL98704.1"/>
    <property type="molecule type" value="Genomic_DNA"/>
</dbReference>
<dbReference type="HOGENOM" id="CLU_2700111_0_0_9"/>
<dbReference type="RefSeq" id="WP_011835845.1">
    <property type="nucleotide sequence ID" value="NC_009004.1"/>
</dbReference>
<name>A2RN17_LACLM</name>
<reference evidence="1 2" key="1">
    <citation type="journal article" date="2007" name="J. Bacteriol.">
        <title>The complete genome sequence of the lactic acid bacterial paradigm Lactococcus lactis subsp. cremoris MG1363.</title>
        <authorList>
            <person name="Wegmann U."/>
            <person name="O'Connell-Motherway M."/>
            <person name="Zomer A."/>
            <person name="Buist G."/>
            <person name="Shearman C."/>
            <person name="Canchaya C."/>
            <person name="Ventura M."/>
            <person name="Goesmann A."/>
            <person name="Gasson M.J."/>
            <person name="Kuipers O.P."/>
            <person name="van Sinderen D."/>
            <person name="Kok J."/>
        </authorList>
    </citation>
    <scope>NUCLEOTIDE SEQUENCE [LARGE SCALE GENOMIC DNA]</scope>
    <source>
        <strain evidence="1 2">MG1363</strain>
    </source>
</reference>
<proteinExistence type="predicted"/>
<organism evidence="1 2">
    <name type="scientific">Lactococcus lactis subsp. cremoris (strain MG1363)</name>
    <dbReference type="NCBI Taxonomy" id="416870"/>
    <lineage>
        <taxon>Bacteria</taxon>
        <taxon>Bacillati</taxon>
        <taxon>Bacillota</taxon>
        <taxon>Bacilli</taxon>
        <taxon>Lactobacillales</taxon>
        <taxon>Streptococcaceae</taxon>
        <taxon>Lactococcus</taxon>
        <taxon>Lactococcus cremoris subsp. cremoris</taxon>
    </lineage>
</organism>
<dbReference type="AlphaFoldDB" id="A2RN17"/>
<gene>
    <name evidence="1" type="primary">ps406</name>
    <name evidence="1" type="ordered locus">llmg_2137</name>
</gene>
<evidence type="ECO:0000313" key="1">
    <source>
        <dbReference type="EMBL" id="CAL98704.1"/>
    </source>
</evidence>